<comment type="caution">
    <text evidence="2">The sequence shown here is derived from an EMBL/GenBank/DDBJ whole genome shotgun (WGS) entry which is preliminary data.</text>
</comment>
<organism evidence="2">
    <name type="scientific">marine sediment metagenome</name>
    <dbReference type="NCBI Taxonomy" id="412755"/>
    <lineage>
        <taxon>unclassified sequences</taxon>
        <taxon>metagenomes</taxon>
        <taxon>ecological metagenomes</taxon>
    </lineage>
</organism>
<gene>
    <name evidence="2" type="ORF">S12H4_40731</name>
</gene>
<dbReference type="InterPro" id="IPR016169">
    <property type="entry name" value="FAD-bd_PCMH_sub2"/>
</dbReference>
<dbReference type="Gene3D" id="3.30.465.10">
    <property type="match status" value="1"/>
</dbReference>
<dbReference type="EMBL" id="BARW01024749">
    <property type="protein sequence ID" value="GAI95439.1"/>
    <property type="molecule type" value="Genomic_DNA"/>
</dbReference>
<sequence length="262" mass="28732">LDMTDMNRVLDFQEGLNAVRVQPGIRWGELHHELAKKGVTAGLQGPHGFLGATLGGGIGGNCFSINSPKYGWLNENILNLQVVLPNGDIIETGSLANTKVKDWYYRYCNGPDLVGIFLGAAGAFGVITEFTLRTYPIPEYSATLAYSFPDTDSQLKFVFKLEWYGYVTDLWGIAFFTLPDSLKRILAPLVGERDLAIFATEAYDKDIFKAQKKAIDKMAKEFGGIALPVEGICRALGIPLYLNTPVLEITEGSVAIGWEGEI</sequence>
<feature type="non-terminal residue" evidence="2">
    <location>
        <position position="262"/>
    </location>
</feature>
<dbReference type="SUPFAM" id="SSF56176">
    <property type="entry name" value="FAD-binding/transporter-associated domain-like"/>
    <property type="match status" value="1"/>
</dbReference>
<name>X1USV9_9ZZZZ</name>
<evidence type="ECO:0000259" key="1">
    <source>
        <dbReference type="PROSITE" id="PS51387"/>
    </source>
</evidence>
<dbReference type="AlphaFoldDB" id="X1USV9"/>
<evidence type="ECO:0000313" key="2">
    <source>
        <dbReference type="EMBL" id="GAI95439.1"/>
    </source>
</evidence>
<dbReference type="InterPro" id="IPR036318">
    <property type="entry name" value="FAD-bd_PCMH-like_sf"/>
</dbReference>
<dbReference type="PANTHER" id="PTHR11748:SF118">
    <property type="entry name" value="ALKYLDIHYDROXYACETONEPHOSPHATE SYNTHASE (PRECURSOR)"/>
    <property type="match status" value="1"/>
</dbReference>
<dbReference type="InterPro" id="IPR016166">
    <property type="entry name" value="FAD-bd_PCMH"/>
</dbReference>
<protein>
    <recommendedName>
        <fullName evidence="1">FAD-binding PCMH-type domain-containing protein</fullName>
    </recommendedName>
</protein>
<dbReference type="PANTHER" id="PTHR11748">
    <property type="entry name" value="D-LACTATE DEHYDROGENASE"/>
    <property type="match status" value="1"/>
</dbReference>
<dbReference type="PROSITE" id="PS51387">
    <property type="entry name" value="FAD_PCMH"/>
    <property type="match status" value="1"/>
</dbReference>
<dbReference type="GO" id="GO:0008720">
    <property type="term" value="F:D-lactate dehydrogenase (NAD+) activity"/>
    <property type="evidence" value="ECO:0007669"/>
    <property type="project" value="TreeGrafter"/>
</dbReference>
<dbReference type="GO" id="GO:0004458">
    <property type="term" value="F:D-lactate dehydrogenase (cytochrome) activity"/>
    <property type="evidence" value="ECO:0007669"/>
    <property type="project" value="TreeGrafter"/>
</dbReference>
<proteinExistence type="predicted"/>
<dbReference type="GO" id="GO:0071949">
    <property type="term" value="F:FAD binding"/>
    <property type="evidence" value="ECO:0007669"/>
    <property type="project" value="InterPro"/>
</dbReference>
<dbReference type="Pfam" id="PF01565">
    <property type="entry name" value="FAD_binding_4"/>
    <property type="match status" value="1"/>
</dbReference>
<feature type="non-terminal residue" evidence="2">
    <location>
        <position position="1"/>
    </location>
</feature>
<feature type="domain" description="FAD-binding PCMH-type" evidence="1">
    <location>
        <begin position="1"/>
        <end position="137"/>
    </location>
</feature>
<dbReference type="InterPro" id="IPR006094">
    <property type="entry name" value="Oxid_FAD_bind_N"/>
</dbReference>
<accession>X1USV9</accession>
<dbReference type="GO" id="GO:1903457">
    <property type="term" value="P:lactate catabolic process"/>
    <property type="evidence" value="ECO:0007669"/>
    <property type="project" value="TreeGrafter"/>
</dbReference>
<reference evidence="2" key="1">
    <citation type="journal article" date="2014" name="Front. Microbiol.">
        <title>High frequency of phylogenetically diverse reductive dehalogenase-homologous genes in deep subseafloor sedimentary metagenomes.</title>
        <authorList>
            <person name="Kawai M."/>
            <person name="Futagami T."/>
            <person name="Toyoda A."/>
            <person name="Takaki Y."/>
            <person name="Nishi S."/>
            <person name="Hori S."/>
            <person name="Arai W."/>
            <person name="Tsubouchi T."/>
            <person name="Morono Y."/>
            <person name="Uchiyama I."/>
            <person name="Ito T."/>
            <person name="Fujiyama A."/>
            <person name="Inagaki F."/>
            <person name="Takami H."/>
        </authorList>
    </citation>
    <scope>NUCLEOTIDE SEQUENCE</scope>
    <source>
        <strain evidence="2">Expedition CK06-06</strain>
    </source>
</reference>